<dbReference type="OrthoDB" id="9786661at2"/>
<dbReference type="PROSITE" id="PS00775">
    <property type="entry name" value="GLYCOSYL_HYDROL_F3"/>
    <property type="match status" value="1"/>
</dbReference>
<gene>
    <name evidence="7" type="ORF">EI983_10225</name>
</gene>
<dbReference type="RefSeq" id="WP_157707315.1">
    <property type="nucleotide sequence ID" value="NZ_CP034348.1"/>
</dbReference>
<reference evidence="8" key="1">
    <citation type="submission" date="2018-12" db="EMBL/GenBank/DDBJ databases">
        <title>Complete genome sequence of Roseovarius sp. MME-070.</title>
        <authorList>
            <person name="Nam Y.-D."/>
            <person name="Kang J."/>
            <person name="Chung W.-H."/>
            <person name="Park Y.S."/>
        </authorList>
    </citation>
    <scope>NUCLEOTIDE SEQUENCE [LARGE SCALE GENOMIC DNA]</scope>
    <source>
        <strain evidence="8">MME-070</strain>
    </source>
</reference>
<keyword evidence="8" id="KW-1185">Reference proteome</keyword>
<dbReference type="PANTHER" id="PTHR30480:SF13">
    <property type="entry name" value="BETA-HEXOSAMINIDASE"/>
    <property type="match status" value="1"/>
</dbReference>
<dbReference type="EMBL" id="CP034348">
    <property type="protein sequence ID" value="QGX98631.1"/>
    <property type="molecule type" value="Genomic_DNA"/>
</dbReference>
<dbReference type="GO" id="GO:0005975">
    <property type="term" value="P:carbohydrate metabolic process"/>
    <property type="evidence" value="ECO:0007669"/>
    <property type="project" value="InterPro"/>
</dbReference>
<dbReference type="InterPro" id="IPR017853">
    <property type="entry name" value="GH"/>
</dbReference>
<dbReference type="KEGG" id="rom:EI983_10225"/>
<feature type="domain" description="Glycoside hydrolase family 3 N-terminal" evidence="6">
    <location>
        <begin position="15"/>
        <end position="297"/>
    </location>
</feature>
<dbReference type="NCBIfam" id="NF003740">
    <property type="entry name" value="PRK05337.1"/>
    <property type="match status" value="1"/>
</dbReference>
<evidence type="ECO:0000256" key="3">
    <source>
        <dbReference type="ARBA" id="ARBA00012663"/>
    </source>
</evidence>
<evidence type="ECO:0000313" key="7">
    <source>
        <dbReference type="EMBL" id="QGX98631.1"/>
    </source>
</evidence>
<dbReference type="InterPro" id="IPR001764">
    <property type="entry name" value="Glyco_hydro_3_N"/>
</dbReference>
<evidence type="ECO:0000256" key="4">
    <source>
        <dbReference type="ARBA" id="ARBA00022801"/>
    </source>
</evidence>
<dbReference type="AlphaFoldDB" id="A0A6I6IRX4"/>
<accession>A0A6I6IRX4</accession>
<proteinExistence type="inferred from homology"/>
<dbReference type="InterPro" id="IPR019800">
    <property type="entry name" value="Glyco_hydro_3_AS"/>
</dbReference>
<evidence type="ECO:0000256" key="5">
    <source>
        <dbReference type="ARBA" id="ARBA00023295"/>
    </source>
</evidence>
<dbReference type="GO" id="GO:0009254">
    <property type="term" value="P:peptidoglycan turnover"/>
    <property type="evidence" value="ECO:0007669"/>
    <property type="project" value="TreeGrafter"/>
</dbReference>
<comment type="similarity">
    <text evidence="2">Belongs to the glycosyl hydrolase 3 family.</text>
</comment>
<comment type="catalytic activity">
    <reaction evidence="1">
        <text>Hydrolysis of terminal non-reducing N-acetyl-D-hexosamine residues in N-acetyl-beta-D-hexosaminides.</text>
        <dbReference type="EC" id="3.2.1.52"/>
    </reaction>
</comment>
<sequence>MSRYGATILDADELRLRSDERALFRDVNPFGFILFARNIDTPDQVRALCGDLREAVGREAPITIDQEGGRVQRLRAPLWREWLPPLEQVEATDRPEDAMYWRYRIIAHELRSIGIDSNCAPLVDVAGPDTHPFLRNRCYGTEAQAVAGIGRAVADAHLDGGVLPVLKHIPGHGRAVVDSHLDLPVVDAEPEELLDTDFAPFRALNDLPLGMTAHLVYSQLDDAPATLSPKVMQMIREDIGFDGLIMTDDISMKALRGSLEDNARASLAAGCDVVLHCNGTFAERVAVAEASGEMTDAAQARAERALAARKAPDEVDIAALEAKLSAVMNGPG</sequence>
<organism evidence="7 8">
    <name type="scientific">Roseovarius faecimaris</name>
    <dbReference type="NCBI Taxonomy" id="2494550"/>
    <lineage>
        <taxon>Bacteria</taxon>
        <taxon>Pseudomonadati</taxon>
        <taxon>Pseudomonadota</taxon>
        <taxon>Alphaproteobacteria</taxon>
        <taxon>Rhodobacterales</taxon>
        <taxon>Roseobacteraceae</taxon>
        <taxon>Roseovarius</taxon>
    </lineage>
</organism>
<name>A0A6I6IRX4_9RHOB</name>
<evidence type="ECO:0000256" key="1">
    <source>
        <dbReference type="ARBA" id="ARBA00001231"/>
    </source>
</evidence>
<protein>
    <recommendedName>
        <fullName evidence="3">beta-N-acetylhexosaminidase</fullName>
        <ecNumber evidence="3">3.2.1.52</ecNumber>
    </recommendedName>
</protein>
<evidence type="ECO:0000313" key="8">
    <source>
        <dbReference type="Proteomes" id="UP000428330"/>
    </source>
</evidence>
<dbReference type="PANTHER" id="PTHR30480">
    <property type="entry name" value="BETA-HEXOSAMINIDASE-RELATED"/>
    <property type="match status" value="1"/>
</dbReference>
<dbReference type="Proteomes" id="UP000428330">
    <property type="component" value="Chromosome"/>
</dbReference>
<dbReference type="GO" id="GO:0004563">
    <property type="term" value="F:beta-N-acetylhexosaminidase activity"/>
    <property type="evidence" value="ECO:0007669"/>
    <property type="project" value="UniProtKB-EC"/>
</dbReference>
<keyword evidence="4 7" id="KW-0378">Hydrolase</keyword>
<dbReference type="EC" id="3.2.1.52" evidence="3"/>
<dbReference type="Pfam" id="PF00933">
    <property type="entry name" value="Glyco_hydro_3"/>
    <property type="match status" value="1"/>
</dbReference>
<dbReference type="Gene3D" id="3.20.20.300">
    <property type="entry name" value="Glycoside hydrolase, family 3, N-terminal domain"/>
    <property type="match status" value="1"/>
</dbReference>
<keyword evidence="5 7" id="KW-0326">Glycosidase</keyword>
<evidence type="ECO:0000256" key="2">
    <source>
        <dbReference type="ARBA" id="ARBA00005336"/>
    </source>
</evidence>
<dbReference type="SUPFAM" id="SSF51445">
    <property type="entry name" value="(Trans)glycosidases"/>
    <property type="match status" value="1"/>
</dbReference>
<dbReference type="InterPro" id="IPR050226">
    <property type="entry name" value="NagZ_Beta-hexosaminidase"/>
</dbReference>
<dbReference type="InterPro" id="IPR036962">
    <property type="entry name" value="Glyco_hydro_3_N_sf"/>
</dbReference>
<evidence type="ECO:0000259" key="6">
    <source>
        <dbReference type="Pfam" id="PF00933"/>
    </source>
</evidence>